<accession>A0A5K7SFS9</accession>
<reference evidence="7" key="1">
    <citation type="journal article" date="2020" name="Int. J. Syst. Evol. Microbiol.">
        <title>Aquipluma nitroreducens gen. nov. sp. nov., a novel facultatively anaerobic bacterium isolated from a freshwater lake.</title>
        <authorList>
            <person name="Watanabe M."/>
            <person name="Kojima H."/>
            <person name="Fukui M."/>
        </authorList>
    </citation>
    <scope>NUCLEOTIDE SEQUENCE</scope>
    <source>
        <strain evidence="7">MeG22</strain>
    </source>
</reference>
<keyword evidence="3" id="KW-0731">Sigma factor</keyword>
<comment type="similarity">
    <text evidence="1">Belongs to the sigma-70 factor family. ECF subfamily.</text>
</comment>
<evidence type="ECO:0000256" key="1">
    <source>
        <dbReference type="ARBA" id="ARBA00010641"/>
    </source>
</evidence>
<dbReference type="SUPFAM" id="SSF88659">
    <property type="entry name" value="Sigma3 and sigma4 domains of RNA polymerase sigma factors"/>
    <property type="match status" value="1"/>
</dbReference>
<protein>
    <submittedName>
        <fullName evidence="7">RNA polymerase ECF-type sigma factor</fullName>
    </submittedName>
</protein>
<dbReference type="GO" id="GO:0006352">
    <property type="term" value="P:DNA-templated transcription initiation"/>
    <property type="evidence" value="ECO:0007669"/>
    <property type="project" value="InterPro"/>
</dbReference>
<evidence type="ECO:0000313" key="7">
    <source>
        <dbReference type="EMBL" id="BBE20336.1"/>
    </source>
</evidence>
<dbReference type="GO" id="GO:0016987">
    <property type="term" value="F:sigma factor activity"/>
    <property type="evidence" value="ECO:0007669"/>
    <property type="project" value="UniProtKB-KW"/>
</dbReference>
<dbReference type="InterPro" id="IPR013249">
    <property type="entry name" value="RNA_pol_sigma70_r4_t2"/>
</dbReference>
<keyword evidence="4" id="KW-0804">Transcription</keyword>
<dbReference type="InterPro" id="IPR036388">
    <property type="entry name" value="WH-like_DNA-bd_sf"/>
</dbReference>
<dbReference type="InterPro" id="IPR007627">
    <property type="entry name" value="RNA_pol_sigma70_r2"/>
</dbReference>
<dbReference type="InterPro" id="IPR013325">
    <property type="entry name" value="RNA_pol_sigma_r2"/>
</dbReference>
<evidence type="ECO:0000256" key="3">
    <source>
        <dbReference type="ARBA" id="ARBA00023082"/>
    </source>
</evidence>
<dbReference type="InterPro" id="IPR013324">
    <property type="entry name" value="RNA_pol_sigma_r3/r4-like"/>
</dbReference>
<sequence>MDDQNIWSKIVEGDVKALKVLHEKYYYQMWLWACKYSRNTTHTEELVSDCFIKLWERRQYIFIEKSLKSYLYLMLRNQIVSQARKSKHQLVIGLEALPDVPDETTINHFDYYAGLYQAIQRMPEQRRRILELAAFESLSYKEVAARLNISVNTVKTQMGRAYQFLKEELDPTNFLLFHLLIQTPKSQFNS</sequence>
<evidence type="ECO:0000259" key="6">
    <source>
        <dbReference type="Pfam" id="PF08281"/>
    </source>
</evidence>
<name>A0A5K7SFS9_9BACT</name>
<organism evidence="7 8">
    <name type="scientific">Aquipluma nitroreducens</name>
    <dbReference type="NCBI Taxonomy" id="2010828"/>
    <lineage>
        <taxon>Bacteria</taxon>
        <taxon>Pseudomonadati</taxon>
        <taxon>Bacteroidota</taxon>
        <taxon>Bacteroidia</taxon>
        <taxon>Marinilabiliales</taxon>
        <taxon>Prolixibacteraceae</taxon>
        <taxon>Aquipluma</taxon>
    </lineage>
</organism>
<keyword evidence="8" id="KW-1185">Reference proteome</keyword>
<dbReference type="GO" id="GO:0003677">
    <property type="term" value="F:DNA binding"/>
    <property type="evidence" value="ECO:0007669"/>
    <property type="project" value="InterPro"/>
</dbReference>
<feature type="domain" description="RNA polymerase sigma factor 70 region 4 type 2" evidence="6">
    <location>
        <begin position="115"/>
        <end position="165"/>
    </location>
</feature>
<dbReference type="PANTHER" id="PTHR43133:SF46">
    <property type="entry name" value="RNA POLYMERASE SIGMA-70 FACTOR ECF SUBFAMILY"/>
    <property type="match status" value="1"/>
</dbReference>
<dbReference type="RefSeq" id="WP_318348495.1">
    <property type="nucleotide sequence ID" value="NZ_AP018694.1"/>
</dbReference>
<dbReference type="SUPFAM" id="SSF88946">
    <property type="entry name" value="Sigma2 domain of RNA polymerase sigma factors"/>
    <property type="match status" value="1"/>
</dbReference>
<evidence type="ECO:0000313" key="8">
    <source>
        <dbReference type="Proteomes" id="UP001193389"/>
    </source>
</evidence>
<dbReference type="AlphaFoldDB" id="A0A5K7SFS9"/>
<gene>
    <name evidence="7" type="ORF">AQPE_4527</name>
</gene>
<evidence type="ECO:0000256" key="2">
    <source>
        <dbReference type="ARBA" id="ARBA00023015"/>
    </source>
</evidence>
<evidence type="ECO:0000256" key="4">
    <source>
        <dbReference type="ARBA" id="ARBA00023163"/>
    </source>
</evidence>
<dbReference type="NCBIfam" id="TIGR02937">
    <property type="entry name" value="sigma70-ECF"/>
    <property type="match status" value="1"/>
</dbReference>
<feature type="domain" description="RNA polymerase sigma-70 region 2" evidence="5">
    <location>
        <begin position="22"/>
        <end position="87"/>
    </location>
</feature>
<proteinExistence type="inferred from homology"/>
<keyword evidence="2" id="KW-0805">Transcription regulation</keyword>
<dbReference type="EMBL" id="AP018694">
    <property type="protein sequence ID" value="BBE20336.1"/>
    <property type="molecule type" value="Genomic_DNA"/>
</dbReference>
<dbReference type="Gene3D" id="1.10.10.10">
    <property type="entry name" value="Winged helix-like DNA-binding domain superfamily/Winged helix DNA-binding domain"/>
    <property type="match status" value="1"/>
</dbReference>
<dbReference type="InterPro" id="IPR039425">
    <property type="entry name" value="RNA_pol_sigma-70-like"/>
</dbReference>
<dbReference type="Pfam" id="PF04542">
    <property type="entry name" value="Sigma70_r2"/>
    <property type="match status" value="1"/>
</dbReference>
<dbReference type="PANTHER" id="PTHR43133">
    <property type="entry name" value="RNA POLYMERASE ECF-TYPE SIGMA FACTO"/>
    <property type="match status" value="1"/>
</dbReference>
<dbReference type="Gene3D" id="1.10.1740.10">
    <property type="match status" value="1"/>
</dbReference>
<evidence type="ECO:0000259" key="5">
    <source>
        <dbReference type="Pfam" id="PF04542"/>
    </source>
</evidence>
<dbReference type="KEGG" id="anf:AQPE_4527"/>
<dbReference type="CDD" id="cd06171">
    <property type="entry name" value="Sigma70_r4"/>
    <property type="match status" value="1"/>
</dbReference>
<dbReference type="Pfam" id="PF08281">
    <property type="entry name" value="Sigma70_r4_2"/>
    <property type="match status" value="1"/>
</dbReference>
<dbReference type="Proteomes" id="UP001193389">
    <property type="component" value="Chromosome"/>
</dbReference>
<dbReference type="InterPro" id="IPR014284">
    <property type="entry name" value="RNA_pol_sigma-70_dom"/>
</dbReference>